<dbReference type="InterPro" id="IPR050389">
    <property type="entry name" value="LysR-type_TF"/>
</dbReference>
<evidence type="ECO:0000313" key="7">
    <source>
        <dbReference type="Proteomes" id="UP000044071"/>
    </source>
</evidence>
<dbReference type="Pfam" id="PF00126">
    <property type="entry name" value="HTH_1"/>
    <property type="match status" value="1"/>
</dbReference>
<dbReference type="InterPro" id="IPR000847">
    <property type="entry name" value="LysR_HTH_N"/>
</dbReference>
<dbReference type="eggNOG" id="COG0583">
    <property type="taxonomic scope" value="Bacteria"/>
</dbReference>
<accession>A0A078KVH5</accession>
<dbReference type="Gene3D" id="3.40.190.10">
    <property type="entry name" value="Periplasmic binding protein-like II"/>
    <property type="match status" value="2"/>
</dbReference>
<dbReference type="SUPFAM" id="SSF53850">
    <property type="entry name" value="Periplasmic binding protein-like II"/>
    <property type="match status" value="1"/>
</dbReference>
<dbReference type="PANTHER" id="PTHR30118:SF15">
    <property type="entry name" value="TRANSCRIPTIONAL REGULATORY PROTEIN"/>
    <property type="match status" value="1"/>
</dbReference>
<dbReference type="InterPro" id="IPR037402">
    <property type="entry name" value="YidZ_PBP2"/>
</dbReference>
<sequence>MDLRKINLNLLLHFDTLLAERSVSKAAEKTFMTQTAMSHILKQLRELFNDSLFIRHPQGLQPTQRALELAPRIQEFLNCSNAVFREKTFDPQKEVLSFRAALAGHGEHLVLPRLCAYLVKNAPNCSLNTSPLSEYLSLDHLLATEIDFAIAPGFIDVGEQINAECLLEEEAACIMRKSHPLAKQELTQEKYLQAEQVDIRVSYLSNENILYKSLDDYRHRNIKVTVPDVINALEVVFETDLIATVPLKLAVFLKERYQFEVKSFPFPVTKFRINFYYHARLNNYKPLLWLIDVIKNNCFVGL</sequence>
<dbReference type="Pfam" id="PF03466">
    <property type="entry name" value="LysR_substrate"/>
    <property type="match status" value="1"/>
</dbReference>
<dbReference type="EMBL" id="CCSB01000001">
    <property type="protein sequence ID" value="CDZ76997.1"/>
    <property type="molecule type" value="Genomic_DNA"/>
</dbReference>
<dbReference type="Gene3D" id="1.10.10.10">
    <property type="entry name" value="Winged helix-like DNA-binding domain superfamily/Winged helix DNA-binding domain"/>
    <property type="match status" value="1"/>
</dbReference>
<organism evidence="6 7">
    <name type="scientific">Legionella massiliensis</name>
    <dbReference type="NCBI Taxonomy" id="1034943"/>
    <lineage>
        <taxon>Bacteria</taxon>
        <taxon>Pseudomonadati</taxon>
        <taxon>Pseudomonadota</taxon>
        <taxon>Gammaproteobacteria</taxon>
        <taxon>Legionellales</taxon>
        <taxon>Legionellaceae</taxon>
        <taxon>Legionella</taxon>
    </lineage>
</organism>
<dbReference type="CDD" id="cd08417">
    <property type="entry name" value="PBP2_Nitroaromatics_like"/>
    <property type="match status" value="1"/>
</dbReference>
<evidence type="ECO:0000313" key="6">
    <source>
        <dbReference type="EMBL" id="CDZ76997.1"/>
    </source>
</evidence>
<evidence type="ECO:0000256" key="1">
    <source>
        <dbReference type="ARBA" id="ARBA00009437"/>
    </source>
</evidence>
<name>A0A078KVH5_9GAMM</name>
<dbReference type="GO" id="GO:0003700">
    <property type="term" value="F:DNA-binding transcription factor activity"/>
    <property type="evidence" value="ECO:0007669"/>
    <property type="project" value="InterPro"/>
</dbReference>
<proteinExistence type="inferred from homology"/>
<dbReference type="PROSITE" id="PS50931">
    <property type="entry name" value="HTH_LYSR"/>
    <property type="match status" value="1"/>
</dbReference>
<evidence type="ECO:0000256" key="2">
    <source>
        <dbReference type="ARBA" id="ARBA00023015"/>
    </source>
</evidence>
<keyword evidence="2" id="KW-0805">Transcription regulation</keyword>
<dbReference type="OrthoDB" id="8557381at2"/>
<feature type="domain" description="HTH lysR-type" evidence="5">
    <location>
        <begin position="6"/>
        <end position="63"/>
    </location>
</feature>
<reference evidence="6 7" key="1">
    <citation type="submission" date="2014-06" db="EMBL/GenBank/DDBJ databases">
        <authorList>
            <person name="Urmite Genomes Urmite Genomes"/>
        </authorList>
    </citation>
    <scope>NUCLEOTIDE SEQUENCE [LARGE SCALE GENOMIC DNA]</scope>
</reference>
<evidence type="ECO:0000256" key="4">
    <source>
        <dbReference type="ARBA" id="ARBA00023163"/>
    </source>
</evidence>
<dbReference type="RefSeq" id="WP_043873417.1">
    <property type="nucleotide sequence ID" value="NZ_CCVW01000001.1"/>
</dbReference>
<dbReference type="InterPro" id="IPR036390">
    <property type="entry name" value="WH_DNA-bd_sf"/>
</dbReference>
<gene>
    <name evidence="6" type="primary">nodD2_2</name>
    <name evidence="6" type="ORF">BN59_01276</name>
</gene>
<dbReference type="Proteomes" id="UP000044071">
    <property type="component" value="Unassembled WGS sequence"/>
</dbReference>
<keyword evidence="7" id="KW-1185">Reference proteome</keyword>
<evidence type="ECO:0000259" key="5">
    <source>
        <dbReference type="PROSITE" id="PS50931"/>
    </source>
</evidence>
<dbReference type="AlphaFoldDB" id="A0A078KVH5"/>
<evidence type="ECO:0000256" key="3">
    <source>
        <dbReference type="ARBA" id="ARBA00023125"/>
    </source>
</evidence>
<dbReference type="STRING" id="1034943.BN59_01276"/>
<dbReference type="SUPFAM" id="SSF46785">
    <property type="entry name" value="Winged helix' DNA-binding domain"/>
    <property type="match status" value="1"/>
</dbReference>
<keyword evidence="4" id="KW-0804">Transcription</keyword>
<dbReference type="PANTHER" id="PTHR30118">
    <property type="entry name" value="HTH-TYPE TRANSCRIPTIONAL REGULATOR LEUO-RELATED"/>
    <property type="match status" value="1"/>
</dbReference>
<comment type="similarity">
    <text evidence="1">Belongs to the LysR transcriptional regulatory family.</text>
</comment>
<dbReference type="GO" id="GO:0003677">
    <property type="term" value="F:DNA binding"/>
    <property type="evidence" value="ECO:0007669"/>
    <property type="project" value="UniProtKB-KW"/>
</dbReference>
<dbReference type="InterPro" id="IPR036388">
    <property type="entry name" value="WH-like_DNA-bd_sf"/>
</dbReference>
<dbReference type="InterPro" id="IPR005119">
    <property type="entry name" value="LysR_subst-bd"/>
</dbReference>
<protein>
    <submittedName>
        <fullName evidence="6">Nodulation protein D 2</fullName>
    </submittedName>
</protein>
<keyword evidence="3" id="KW-0238">DNA-binding</keyword>